<evidence type="ECO:0000256" key="1">
    <source>
        <dbReference type="SAM" id="Phobius"/>
    </source>
</evidence>
<dbReference type="Proteomes" id="UP001371456">
    <property type="component" value="Unassembled WGS sequence"/>
</dbReference>
<keyword evidence="1" id="KW-0812">Transmembrane</keyword>
<evidence type="ECO:0000313" key="2">
    <source>
        <dbReference type="EMBL" id="KAK6793782.1"/>
    </source>
</evidence>
<comment type="caution">
    <text evidence="2">The sequence shown here is derived from an EMBL/GenBank/DDBJ whole genome shotgun (WGS) entry which is preliminary data.</text>
</comment>
<keyword evidence="3" id="KW-1185">Reference proteome</keyword>
<gene>
    <name evidence="2" type="ORF">RDI58_007235</name>
</gene>
<dbReference type="AlphaFoldDB" id="A0AAN8YIP3"/>
<organism evidence="2 3">
    <name type="scientific">Solanum bulbocastanum</name>
    <name type="common">Wild potato</name>
    <dbReference type="NCBI Taxonomy" id="147425"/>
    <lineage>
        <taxon>Eukaryota</taxon>
        <taxon>Viridiplantae</taxon>
        <taxon>Streptophyta</taxon>
        <taxon>Embryophyta</taxon>
        <taxon>Tracheophyta</taxon>
        <taxon>Spermatophyta</taxon>
        <taxon>Magnoliopsida</taxon>
        <taxon>eudicotyledons</taxon>
        <taxon>Gunneridae</taxon>
        <taxon>Pentapetalae</taxon>
        <taxon>asterids</taxon>
        <taxon>lamiids</taxon>
        <taxon>Solanales</taxon>
        <taxon>Solanaceae</taxon>
        <taxon>Solanoideae</taxon>
        <taxon>Solaneae</taxon>
        <taxon>Solanum</taxon>
    </lineage>
</organism>
<reference evidence="2 3" key="1">
    <citation type="submission" date="2024-02" db="EMBL/GenBank/DDBJ databases">
        <title>de novo genome assembly of Solanum bulbocastanum strain 11H21.</title>
        <authorList>
            <person name="Hosaka A.J."/>
        </authorList>
    </citation>
    <scope>NUCLEOTIDE SEQUENCE [LARGE SCALE GENOMIC DNA]</scope>
    <source>
        <tissue evidence="2">Young leaves</tissue>
    </source>
</reference>
<protein>
    <submittedName>
        <fullName evidence="2">Uncharacterized protein</fullName>
    </submittedName>
</protein>
<name>A0AAN8YIP3_SOLBU</name>
<evidence type="ECO:0000313" key="3">
    <source>
        <dbReference type="Proteomes" id="UP001371456"/>
    </source>
</evidence>
<keyword evidence="1" id="KW-1133">Transmembrane helix</keyword>
<proteinExistence type="predicted"/>
<feature type="transmembrane region" description="Helical" evidence="1">
    <location>
        <begin position="63"/>
        <end position="90"/>
    </location>
</feature>
<keyword evidence="1" id="KW-0472">Membrane</keyword>
<accession>A0AAN8YIP3</accession>
<dbReference type="EMBL" id="JBANQN010000003">
    <property type="protein sequence ID" value="KAK6793782.1"/>
    <property type="molecule type" value="Genomic_DNA"/>
</dbReference>
<sequence length="125" mass="14353">MEKAVDKLATIIPVFLASTGFYDKRLNLYSNKLPAYVDKPQSKLKVVFIKNVPQQDPNSKYMFISYCVLFIINNSLSFSIFFFNVISVILDYTDVSLLNILAMEFLIWVSFTLMQSTTIKDTPQS</sequence>
<feature type="transmembrane region" description="Helical" evidence="1">
    <location>
        <begin position="96"/>
        <end position="114"/>
    </location>
</feature>